<reference evidence="1 2" key="1">
    <citation type="submission" date="2015-01" db="EMBL/GenBank/DDBJ databases">
        <title>Evolution of Trichinella species and genotypes.</title>
        <authorList>
            <person name="Korhonen P.K."/>
            <person name="Edoardo P."/>
            <person name="Giuseppe L.R."/>
            <person name="Gasser R.B."/>
        </authorList>
    </citation>
    <scope>NUCLEOTIDE SEQUENCE [LARGE SCALE GENOMIC DNA]</scope>
    <source>
        <strain evidence="1">ISS1029</strain>
    </source>
</reference>
<dbReference type="Proteomes" id="UP000055024">
    <property type="component" value="Unassembled WGS sequence"/>
</dbReference>
<sequence>LCETNWDGGVKWGCWKSHRHPLIPNYQYTVLPVSYI</sequence>
<feature type="non-terminal residue" evidence="1">
    <location>
        <position position="1"/>
    </location>
</feature>
<dbReference type="OrthoDB" id="430476at2759"/>
<organism evidence="1 2">
    <name type="scientific">Trichinella zimbabwensis</name>
    <dbReference type="NCBI Taxonomy" id="268475"/>
    <lineage>
        <taxon>Eukaryota</taxon>
        <taxon>Metazoa</taxon>
        <taxon>Ecdysozoa</taxon>
        <taxon>Nematoda</taxon>
        <taxon>Enoplea</taxon>
        <taxon>Dorylaimia</taxon>
        <taxon>Trichinellida</taxon>
        <taxon>Trichinellidae</taxon>
        <taxon>Trichinella</taxon>
    </lineage>
</organism>
<keyword evidence="2" id="KW-1185">Reference proteome</keyword>
<comment type="caution">
    <text evidence="1">The sequence shown here is derived from an EMBL/GenBank/DDBJ whole genome shotgun (WGS) entry which is preliminary data.</text>
</comment>
<protein>
    <submittedName>
        <fullName evidence="1">Uncharacterized protein</fullName>
    </submittedName>
</protein>
<name>A0A0V1GEH7_9BILA</name>
<proteinExistence type="predicted"/>
<dbReference type="AlphaFoldDB" id="A0A0V1GEH7"/>
<accession>A0A0V1GEH7</accession>
<gene>
    <name evidence="1" type="ORF">T11_8235</name>
</gene>
<dbReference type="EMBL" id="JYDP01002655">
    <property type="protein sequence ID" value="KRY96644.1"/>
    <property type="molecule type" value="Genomic_DNA"/>
</dbReference>
<evidence type="ECO:0000313" key="1">
    <source>
        <dbReference type="EMBL" id="KRY96644.1"/>
    </source>
</evidence>
<evidence type="ECO:0000313" key="2">
    <source>
        <dbReference type="Proteomes" id="UP000055024"/>
    </source>
</evidence>